<reference evidence="2 3" key="1">
    <citation type="submission" date="2023-09" db="EMBL/GenBank/DDBJ databases">
        <title>Demequina sp. a novel bacteria isolated from Capsicum annuum.</title>
        <authorList>
            <person name="Humaira Z."/>
            <person name="Lee J."/>
            <person name="Cho D."/>
        </authorList>
    </citation>
    <scope>NUCLEOTIDE SEQUENCE [LARGE SCALE GENOMIC DNA]</scope>
    <source>
        <strain evidence="2 3">OYTSA14</strain>
    </source>
</reference>
<sequence>MSALGEALRSAGASHARAIGADGQAPQGRQDRALRRIARRRRARTGAIGVAAAVALAAIGLSVVAGVADRQQQAAAALAAAGNPCDLDTYPLPNVAALAGAPYYGRAYVDVSAGTGHYRKADGTLVEVVAGNTPTTDWEPTLWYRVEDGGQAFSLDQYGWMGLLTVDGGEADHLVFDITGMGAVPVYDPADLWTGWTTTLPAVVPVGVSPTEVATMHAWAFMATYASIMSSAAGTDAVIQRIVTHADGTQDEEPMLVGYYIAPLLDTSDVVGITTRITMPSGERYDVVSSRDEGALPRSACGSNDTVWQQLALGTTDSGVYQGPDYLTGPEGDRFQCGAPLDPSFEVPVVSRERRRGVTYEDDLGMQVDYRSGATLVTVEAGYGDYPDFDFDLLPSAPGWDAAYGDAPDGSTGAFRYASVVWVDGLGRIVGSLEPTQDDYPFGTAGFIPGWWYFWQLAGGVGPWEATVYDDAGVVPCDGASQAAVAGASPVVILGEGPSPDAMHWSWFPVHA</sequence>
<gene>
    <name evidence="2" type="ORF">RN606_12465</name>
</gene>
<protein>
    <submittedName>
        <fullName evidence="2">Uncharacterized protein</fullName>
    </submittedName>
</protein>
<evidence type="ECO:0000256" key="1">
    <source>
        <dbReference type="SAM" id="Phobius"/>
    </source>
</evidence>
<accession>A0AA96J7M7</accession>
<dbReference type="RefSeq" id="WP_313497640.1">
    <property type="nucleotide sequence ID" value="NZ_CP134879.1"/>
</dbReference>
<proteinExistence type="predicted"/>
<dbReference type="AlphaFoldDB" id="A0AA96J7M7"/>
<dbReference type="Proteomes" id="UP001304125">
    <property type="component" value="Chromosome"/>
</dbReference>
<keyword evidence="1" id="KW-1133">Transmembrane helix</keyword>
<dbReference type="EMBL" id="CP134879">
    <property type="protein sequence ID" value="WNM24163.1"/>
    <property type="molecule type" value="Genomic_DNA"/>
</dbReference>
<name>A0AA96J7M7_9MICO</name>
<evidence type="ECO:0000313" key="2">
    <source>
        <dbReference type="EMBL" id="WNM24163.1"/>
    </source>
</evidence>
<feature type="transmembrane region" description="Helical" evidence="1">
    <location>
        <begin position="45"/>
        <end position="68"/>
    </location>
</feature>
<keyword evidence="1" id="KW-0472">Membrane</keyword>
<keyword evidence="1" id="KW-0812">Transmembrane</keyword>
<evidence type="ECO:0000313" key="3">
    <source>
        <dbReference type="Proteomes" id="UP001304125"/>
    </source>
</evidence>
<keyword evidence="3" id="KW-1185">Reference proteome</keyword>
<organism evidence="2 3">
    <name type="scientific">Demequina capsici</name>
    <dbReference type="NCBI Taxonomy" id="3075620"/>
    <lineage>
        <taxon>Bacteria</taxon>
        <taxon>Bacillati</taxon>
        <taxon>Actinomycetota</taxon>
        <taxon>Actinomycetes</taxon>
        <taxon>Micrococcales</taxon>
        <taxon>Demequinaceae</taxon>
        <taxon>Demequina</taxon>
    </lineage>
</organism>